<keyword evidence="3" id="KW-1185">Reference proteome</keyword>
<feature type="domain" description="CobN/magnesium chelatase" evidence="1">
    <location>
        <begin position="139"/>
        <end position="1273"/>
    </location>
</feature>
<dbReference type="EMBL" id="JACJQU010000022">
    <property type="protein sequence ID" value="MBD2296399.1"/>
    <property type="molecule type" value="Genomic_DNA"/>
</dbReference>
<dbReference type="PANTHER" id="PTHR44119">
    <property type="entry name" value="MAGNESIUM-CHELATASE SUBUNIT CHLH, CHLOROPLASTIC"/>
    <property type="match status" value="1"/>
</dbReference>
<evidence type="ECO:0000313" key="2">
    <source>
        <dbReference type="EMBL" id="MBD2296399.1"/>
    </source>
</evidence>
<comment type="caution">
    <text evidence="2">The sequence shown here is derived from an EMBL/GenBank/DDBJ whole genome shotgun (WGS) entry which is preliminary data.</text>
</comment>
<dbReference type="NCBIfam" id="TIGR02257">
    <property type="entry name" value="cobalto_cobN"/>
    <property type="match status" value="1"/>
</dbReference>
<sequence length="1294" mass="144512">MHRISATPGGWNQSEGLIFLEQTPAPFVFITAADTDIQTLAAVVPKLPAQFPALRVANLLQLQQQISIDTYGEQVLELAQVIVLRLLGGRSYWTYGLEVVQEIVQRQGTTLIVIPGDDALDPDLISHSTVSSEIVNQVWQYFREGGIENFLNALQFIADISLLTKFNPPPPQAVPRVGRWGDGEQRSRGAEENNLFPIPNFQFPKVGILFYRAHYLAGNTQVIEALCTALAEKNLQPVPVFVSSLREPGVSNELMELFQPKDSDHVSLLLNTTSFSLARLETETPQIELWEKLDVPVLQVILCASSVEQWESQLQGLTPRDMAMNVVLPEVDGRIISRAVSFKTLQTRNNDLETDVVVYEPVSDRIEFVAQLAANWVRLRHKPPQERRIALILANYPNTNGRLANGVGLDTPASCVEILKALQLAGYEVGNIPADGDELIQMLTAGVTNDPEGKDWKPVNQSLSVEEYHEYFVTLPAEVQQQIIKRWGAHTDGNTNIQIGNSFSPAPLLPCSSAFPISGIQFGNLFVGVQPSRGYENDPSLNYHAPDLEPTHAYLAFYYWVREKYSSCFGADAIVHVGKHGNLEWLPGKSVALSNTCYPEVAFGAMPHLYPFIVNDPGEGSQAKRRAQAVIIDHLTPPMTRAELYGALQQVENLIDEYYEAESLDPSRLPTLRDRIQELVIKENLYKDLGITNPQDIVNFESLILNSLDGYLCELKEAQIRDGLHIFGQVPQGRQLRDLVVAIARIPNRYCMGITRAIAQDWGLDIDPLTTDLSTPFTPRLYVDASVRICLRVRLCRTHGDVVELLEEEAADLVERLINYECIIFSPSDSPMNPVVRWIQSKLLPALRQTHQEITNLLRGLDGKYVPSAPSGAPTRGRPEVLPTGKNFYAVDIRAIPTETAWDVGRKAAETLIETYTQEHGEYPKTLGLSVWGTSTMRTGGDDIAEALALLGVKPVWDGAARRVVDFEILPLSILGRPRVDVTLRISGFFRDAFPNLIDLFSQAVEAVAKLDEPAEENPLADAVRQDTNLWTQQGLSVETAQERSLYRVFGSQPGAYGAGLQGLIASQNWQTDQDLARAYMNWSSYAYGGTGNGEQGTGTKNTATSIEAFEQRLKQMQIVLHNQDNREHDLLDSDDYYQFQGGLTAAVRSLQGKNPETYFGDNSNTSQPKVRQLREEIARVYRSRVVNPKWIAGVMRHGYKGAFEMAATVDFLFAYDATAQCVEDYMYQGVVESYLEDPVVCEFIQDKNPWALRDMAERLLEAHQRGLWEDVNRETLENLRNLVHQAEGAIEEK</sequence>
<dbReference type="GO" id="GO:0051116">
    <property type="term" value="F:cobaltochelatase activity"/>
    <property type="evidence" value="ECO:0007669"/>
    <property type="project" value="UniProtKB-EC"/>
</dbReference>
<dbReference type="CDD" id="cd10150">
    <property type="entry name" value="CobN_like"/>
    <property type="match status" value="1"/>
</dbReference>
<evidence type="ECO:0000313" key="3">
    <source>
        <dbReference type="Proteomes" id="UP000662185"/>
    </source>
</evidence>
<dbReference type="RefSeq" id="WP_190564520.1">
    <property type="nucleotide sequence ID" value="NZ_JACJQU010000022.1"/>
</dbReference>
<proteinExistence type="predicted"/>
<dbReference type="Pfam" id="PF02514">
    <property type="entry name" value="CobN-Mg_chel"/>
    <property type="match status" value="1"/>
</dbReference>
<organism evidence="2 3">
    <name type="scientific">Anabaena sphaerica FACHB-251</name>
    <dbReference type="NCBI Taxonomy" id="2692883"/>
    <lineage>
        <taxon>Bacteria</taxon>
        <taxon>Bacillati</taxon>
        <taxon>Cyanobacteriota</taxon>
        <taxon>Cyanophyceae</taxon>
        <taxon>Nostocales</taxon>
        <taxon>Nostocaceae</taxon>
        <taxon>Anabaena</taxon>
    </lineage>
</organism>
<evidence type="ECO:0000259" key="1">
    <source>
        <dbReference type="Pfam" id="PF02514"/>
    </source>
</evidence>
<protein>
    <submittedName>
        <fullName evidence="2">Cobaltochelatase subunit CobN</fullName>
        <ecNumber evidence="2">6.6.1.2</ecNumber>
    </submittedName>
</protein>
<reference evidence="3" key="1">
    <citation type="journal article" date="2020" name="ISME J.">
        <title>Comparative genomics reveals insights into cyanobacterial evolution and habitat adaptation.</title>
        <authorList>
            <person name="Chen M.Y."/>
            <person name="Teng W.K."/>
            <person name="Zhao L."/>
            <person name="Hu C.X."/>
            <person name="Zhou Y.K."/>
            <person name="Han B.P."/>
            <person name="Song L.R."/>
            <person name="Shu W.S."/>
        </authorList>
    </citation>
    <scope>NUCLEOTIDE SEQUENCE [LARGE SCALE GENOMIC DNA]</scope>
    <source>
        <strain evidence="3">FACHB-251</strain>
    </source>
</reference>
<dbReference type="InterPro" id="IPR003672">
    <property type="entry name" value="CobN/Mg_chltase"/>
</dbReference>
<keyword evidence="2" id="KW-0436">Ligase</keyword>
<name>A0A926WMC2_9NOST</name>
<dbReference type="Proteomes" id="UP000662185">
    <property type="component" value="Unassembled WGS sequence"/>
</dbReference>
<accession>A0A926WMC2</accession>
<dbReference type="GO" id="GO:0009236">
    <property type="term" value="P:cobalamin biosynthetic process"/>
    <property type="evidence" value="ECO:0007669"/>
    <property type="project" value="InterPro"/>
</dbReference>
<dbReference type="InterPro" id="IPR011953">
    <property type="entry name" value="Cobalto_CobN"/>
</dbReference>
<dbReference type="PANTHER" id="PTHR44119:SF4">
    <property type="entry name" value="AEROBIC COBALTOCHELATASE SUBUNIT COBN"/>
    <property type="match status" value="1"/>
</dbReference>
<dbReference type="EC" id="6.6.1.2" evidence="2"/>
<gene>
    <name evidence="2" type="primary">cobN</name>
    <name evidence="2" type="ORF">H6G06_23680</name>
</gene>